<sequence>MIYSCPVLSALQLKKAIKSHIKGHHNTGEIYLRMYVLVYRWDALYFPTRTLLAPMFFCCSFFFFFLSSLLPASVVLCCPILKMTDITLPRQTATGSYACDNLDQLLSPVEDRNCSTKPLVMSVVGAWKCRCDKASVNNSSSIITIISQKGNKKFT</sequence>
<name>G0TXI5_TRYVY</name>
<evidence type="ECO:0000256" key="1">
    <source>
        <dbReference type="SAM" id="Phobius"/>
    </source>
</evidence>
<proteinExistence type="predicted"/>
<gene>
    <name evidence="2" type="ORF">TVY486_0700190</name>
</gene>
<feature type="transmembrane region" description="Helical" evidence="1">
    <location>
        <begin position="51"/>
        <end position="81"/>
    </location>
</feature>
<keyword evidence="1" id="KW-1133">Transmembrane helix</keyword>
<keyword evidence="1" id="KW-0812">Transmembrane</keyword>
<keyword evidence="1" id="KW-0472">Membrane</keyword>
<reference evidence="2" key="1">
    <citation type="journal article" date="2012" name="Proc. Natl. Acad. Sci. U.S.A.">
        <title>Antigenic diversity is generated by distinct evolutionary mechanisms in African trypanosome species.</title>
        <authorList>
            <person name="Jackson A.P."/>
            <person name="Berry A."/>
            <person name="Aslett M."/>
            <person name="Allison H.C."/>
            <person name="Burton P."/>
            <person name="Vavrova-Anderson J."/>
            <person name="Brown R."/>
            <person name="Browne H."/>
            <person name="Corton N."/>
            <person name="Hauser H."/>
            <person name="Gamble J."/>
            <person name="Gilderthorp R."/>
            <person name="Marcello L."/>
            <person name="McQuillan J."/>
            <person name="Otto T.D."/>
            <person name="Quail M.A."/>
            <person name="Sanders M.J."/>
            <person name="van Tonder A."/>
            <person name="Ginger M.L."/>
            <person name="Field M.C."/>
            <person name="Barry J.D."/>
            <person name="Hertz-Fowler C."/>
            <person name="Berriman M."/>
        </authorList>
    </citation>
    <scope>NUCLEOTIDE SEQUENCE</scope>
    <source>
        <strain evidence="2">Y486</strain>
    </source>
</reference>
<dbReference type="EMBL" id="HE573023">
    <property type="protein sequence ID" value="CCC48675.1"/>
    <property type="molecule type" value="Genomic_DNA"/>
</dbReference>
<organism evidence="2">
    <name type="scientific">Trypanosoma vivax (strain Y486)</name>
    <dbReference type="NCBI Taxonomy" id="1055687"/>
    <lineage>
        <taxon>Eukaryota</taxon>
        <taxon>Discoba</taxon>
        <taxon>Euglenozoa</taxon>
        <taxon>Kinetoplastea</taxon>
        <taxon>Metakinetoplastina</taxon>
        <taxon>Trypanosomatida</taxon>
        <taxon>Trypanosomatidae</taxon>
        <taxon>Trypanosoma</taxon>
        <taxon>Duttonella</taxon>
    </lineage>
</organism>
<accession>G0TXI5</accession>
<dbReference type="AlphaFoldDB" id="G0TXI5"/>
<protein>
    <submittedName>
        <fullName evidence="2">Uncharacterized protein</fullName>
    </submittedName>
</protein>
<evidence type="ECO:0000313" key="2">
    <source>
        <dbReference type="EMBL" id="CCC48675.1"/>
    </source>
</evidence>